<dbReference type="EMBL" id="BK032673">
    <property type="protein sequence ID" value="DAF54177.1"/>
    <property type="molecule type" value="Genomic_DNA"/>
</dbReference>
<proteinExistence type="predicted"/>
<reference evidence="1" key="1">
    <citation type="journal article" date="2021" name="Proc. Natl. Acad. Sci. U.S.A.">
        <title>A Catalog of Tens of Thousands of Viruses from Human Metagenomes Reveals Hidden Associations with Chronic Diseases.</title>
        <authorList>
            <person name="Tisza M.J."/>
            <person name="Buck C.B."/>
        </authorList>
    </citation>
    <scope>NUCLEOTIDE SEQUENCE</scope>
    <source>
        <strain evidence="1">Ctcqm2</strain>
    </source>
</reference>
<accession>A0A8S5ST46</accession>
<organism evidence="1">
    <name type="scientific">Phage sp. ctcqm2</name>
    <dbReference type="NCBI Taxonomy" id="2828007"/>
    <lineage>
        <taxon>Viruses</taxon>
    </lineage>
</organism>
<protein>
    <submittedName>
        <fullName evidence="1">Uncharacterized protein</fullName>
    </submittedName>
</protein>
<name>A0A8S5ST46_9VIRU</name>
<sequence length="39" mass="4151">MYYLPALLAYLLTRQPGRGTLYALGLWSGVGAAPGLGRL</sequence>
<evidence type="ECO:0000313" key="1">
    <source>
        <dbReference type="EMBL" id="DAF54177.1"/>
    </source>
</evidence>